<dbReference type="InterPro" id="IPR045055">
    <property type="entry name" value="DNA2/NAM7-like"/>
</dbReference>
<feature type="domain" description="DNA2/NAM7 helicase helicase" evidence="1">
    <location>
        <begin position="8"/>
        <end position="60"/>
    </location>
</feature>
<dbReference type="GO" id="GO:0031380">
    <property type="term" value="C:nuclear RNA-directed RNA polymerase complex"/>
    <property type="evidence" value="ECO:0007669"/>
    <property type="project" value="TreeGrafter"/>
</dbReference>
<gene>
    <name evidence="2" type="ORF">PC117_g26346</name>
    <name evidence="3" type="ORF">PC129_g18647</name>
</gene>
<dbReference type="AlphaFoldDB" id="A0A8T1AG61"/>
<sequence length="62" mass="6653">MTTTGVAKYQQKIASVAPPVVICEEAGEVLEAQLMACLTPACQQLVLIGDHKQLLRTLQSTI</sequence>
<protein>
    <recommendedName>
        <fullName evidence="1">DNA2/NAM7 helicase helicase domain-containing protein</fullName>
    </recommendedName>
</protein>
<evidence type="ECO:0000313" key="4">
    <source>
        <dbReference type="Proteomes" id="UP000736787"/>
    </source>
</evidence>
<dbReference type="Pfam" id="PF13086">
    <property type="entry name" value="AAA_11"/>
    <property type="match status" value="1"/>
</dbReference>
<dbReference type="InterPro" id="IPR027417">
    <property type="entry name" value="P-loop_NTPase"/>
</dbReference>
<dbReference type="VEuPathDB" id="FungiDB:PC110_g11437"/>
<evidence type="ECO:0000259" key="1">
    <source>
        <dbReference type="Pfam" id="PF13086"/>
    </source>
</evidence>
<dbReference type="EMBL" id="RCMV01001106">
    <property type="protein sequence ID" value="KAG3210353.1"/>
    <property type="molecule type" value="Genomic_DNA"/>
</dbReference>
<dbReference type="Proteomes" id="UP000760860">
    <property type="component" value="Unassembled WGS sequence"/>
</dbReference>
<name>A0A8T1AG61_9STRA</name>
<dbReference type="GO" id="GO:0004386">
    <property type="term" value="F:helicase activity"/>
    <property type="evidence" value="ECO:0007669"/>
    <property type="project" value="InterPro"/>
</dbReference>
<comment type="caution">
    <text evidence="2">The sequence shown here is derived from an EMBL/GenBank/DDBJ whole genome shotgun (WGS) entry which is preliminary data.</text>
</comment>
<accession>A0A8T1AG61</accession>
<dbReference type="PANTHER" id="PTHR10887:SF341">
    <property type="entry name" value="NFX1-TYPE ZINC FINGER-CONTAINING PROTEIN 1"/>
    <property type="match status" value="1"/>
</dbReference>
<dbReference type="GO" id="GO:0031048">
    <property type="term" value="P:regulatory ncRNA-mediated heterochromatin formation"/>
    <property type="evidence" value="ECO:0007669"/>
    <property type="project" value="TreeGrafter"/>
</dbReference>
<reference evidence="2" key="1">
    <citation type="submission" date="2018-10" db="EMBL/GenBank/DDBJ databases">
        <title>Effector identification in a new, highly contiguous assembly of the strawberry crown rot pathogen Phytophthora cactorum.</title>
        <authorList>
            <person name="Armitage A.D."/>
            <person name="Nellist C.F."/>
            <person name="Bates H."/>
            <person name="Vickerstaff R.J."/>
            <person name="Harrison R.J."/>
        </authorList>
    </citation>
    <scope>NUCLEOTIDE SEQUENCE</scope>
    <source>
        <strain evidence="2">4040</strain>
        <strain evidence="3">P421</strain>
    </source>
</reference>
<dbReference type="PANTHER" id="PTHR10887">
    <property type="entry name" value="DNA2/NAM7 HELICASE FAMILY"/>
    <property type="match status" value="1"/>
</dbReference>
<organism evidence="2 4">
    <name type="scientific">Phytophthora cactorum</name>
    <dbReference type="NCBI Taxonomy" id="29920"/>
    <lineage>
        <taxon>Eukaryota</taxon>
        <taxon>Sar</taxon>
        <taxon>Stramenopiles</taxon>
        <taxon>Oomycota</taxon>
        <taxon>Peronosporomycetes</taxon>
        <taxon>Peronosporales</taxon>
        <taxon>Peronosporaceae</taxon>
        <taxon>Phytophthora</taxon>
    </lineage>
</organism>
<proteinExistence type="predicted"/>
<dbReference type="Gene3D" id="3.40.50.300">
    <property type="entry name" value="P-loop containing nucleotide triphosphate hydrolases"/>
    <property type="match status" value="1"/>
</dbReference>
<dbReference type="InterPro" id="IPR041677">
    <property type="entry name" value="DNA2/NAM7_AAA_11"/>
</dbReference>
<dbReference type="SUPFAM" id="SSF52540">
    <property type="entry name" value="P-loop containing nucleoside triphosphate hydrolases"/>
    <property type="match status" value="1"/>
</dbReference>
<evidence type="ECO:0000313" key="2">
    <source>
        <dbReference type="EMBL" id="KAG2881707.1"/>
    </source>
</evidence>
<dbReference type="Proteomes" id="UP000736787">
    <property type="component" value="Unassembled WGS sequence"/>
</dbReference>
<dbReference type="EMBL" id="RCMK01002402">
    <property type="protein sequence ID" value="KAG2881707.1"/>
    <property type="molecule type" value="Genomic_DNA"/>
</dbReference>
<evidence type="ECO:0000313" key="3">
    <source>
        <dbReference type="EMBL" id="KAG3210353.1"/>
    </source>
</evidence>